<dbReference type="GO" id="GO:0005524">
    <property type="term" value="F:ATP binding"/>
    <property type="evidence" value="ECO:0007669"/>
    <property type="project" value="UniProtKB-KW"/>
</dbReference>
<dbReference type="PANTHER" id="PTHR23077">
    <property type="entry name" value="AAA-FAMILY ATPASE"/>
    <property type="match status" value="1"/>
</dbReference>
<dbReference type="GO" id="GO:0016887">
    <property type="term" value="F:ATP hydrolysis activity"/>
    <property type="evidence" value="ECO:0007669"/>
    <property type="project" value="InterPro"/>
</dbReference>
<dbReference type="PROSITE" id="PS00674">
    <property type="entry name" value="AAA"/>
    <property type="match status" value="1"/>
</dbReference>
<evidence type="ECO:0000256" key="2">
    <source>
        <dbReference type="SAM" id="MobiDB-lite"/>
    </source>
</evidence>
<dbReference type="Gene3D" id="1.10.8.60">
    <property type="match status" value="1"/>
</dbReference>
<evidence type="ECO:0000256" key="1">
    <source>
        <dbReference type="RuleBase" id="RU003651"/>
    </source>
</evidence>
<dbReference type="InterPro" id="IPR003960">
    <property type="entry name" value="ATPase_AAA_CS"/>
</dbReference>
<dbReference type="EMBL" id="CP041372">
    <property type="protein sequence ID" value="QKS70005.1"/>
    <property type="molecule type" value="Genomic_DNA"/>
</dbReference>
<organism evidence="4 5">
    <name type="scientific">Paenalkalicoccus suaedae</name>
    <dbReference type="NCBI Taxonomy" id="2592382"/>
    <lineage>
        <taxon>Bacteria</taxon>
        <taxon>Bacillati</taxon>
        <taxon>Bacillota</taxon>
        <taxon>Bacilli</taxon>
        <taxon>Bacillales</taxon>
        <taxon>Bacillaceae</taxon>
        <taxon>Paenalkalicoccus</taxon>
    </lineage>
</organism>
<dbReference type="AlphaFoldDB" id="A0A859FCL7"/>
<dbReference type="CDD" id="cd19481">
    <property type="entry name" value="RecA-like_protease"/>
    <property type="match status" value="1"/>
</dbReference>
<gene>
    <name evidence="4" type="ORF">FLK61_24845</name>
</gene>
<dbReference type="Proteomes" id="UP000318138">
    <property type="component" value="Chromosome"/>
</dbReference>
<reference evidence="5" key="1">
    <citation type="submission" date="2019-07" db="EMBL/GenBank/DDBJ databases">
        <title>Bacillus alkalisoli sp. nov. isolated from saline soil.</title>
        <authorList>
            <person name="Sun J.-Q."/>
            <person name="Xu L."/>
        </authorList>
    </citation>
    <scope>NUCLEOTIDE SEQUENCE [LARGE SCALE GENOMIC DNA]</scope>
    <source>
        <strain evidence="5">M4U3P1</strain>
    </source>
</reference>
<dbReference type="SMART" id="SM00382">
    <property type="entry name" value="AAA"/>
    <property type="match status" value="1"/>
</dbReference>
<protein>
    <submittedName>
        <fullName evidence="4">ATP-binding protein</fullName>
    </submittedName>
</protein>
<evidence type="ECO:0000313" key="5">
    <source>
        <dbReference type="Proteomes" id="UP000318138"/>
    </source>
</evidence>
<dbReference type="InterPro" id="IPR027417">
    <property type="entry name" value="P-loop_NTPase"/>
</dbReference>
<dbReference type="RefSeq" id="WP_176008049.1">
    <property type="nucleotide sequence ID" value="NZ_CP041372.2"/>
</dbReference>
<evidence type="ECO:0000313" key="4">
    <source>
        <dbReference type="EMBL" id="QKS70005.1"/>
    </source>
</evidence>
<dbReference type="InterPro" id="IPR003959">
    <property type="entry name" value="ATPase_AAA_core"/>
</dbReference>
<sequence>MDSFLFNKSNTRIKDMINYREHAVALEGVSEHLFTEFGHTFYQFSLQEELVDIWKVLQDDIKHNANVEFVTYVFESVEAFKVTTEIEEDRLRVNSNLNIDNSVYYYPDFEVALVRIPIFREHMNYEQSFVFSTSQTAVKRFLHYVYKQNRIYSKAHMSMLIDTLNGVEERREQITTAVLREDVLLEAGLKEEIYRSIDQFFLEDGSFFKTYDIPYKRGILLYGHPGNGKTTLVKSIAGSVEAPVVYWQITEHTSSYTVMEVFQKVAKLTPMVLVIEDLDSMPLDVRSVFLNTLDGSTSKEGVFLVGTTNYPEKIDPALVNRAGRFDRSYELKLPGKELRSQYAKVKRFDRFLTEDQVELLVEKTDGLSFAQLNELYTSAALQWHYEEKVDIDELCSQLQNDNRKKKRDEWNESNHDPVGFY</sequence>
<dbReference type="SUPFAM" id="SSF52540">
    <property type="entry name" value="P-loop containing nucleoside triphosphate hydrolases"/>
    <property type="match status" value="1"/>
</dbReference>
<dbReference type="Pfam" id="PF00004">
    <property type="entry name" value="AAA"/>
    <property type="match status" value="1"/>
</dbReference>
<proteinExistence type="inferred from homology"/>
<feature type="domain" description="AAA+ ATPase" evidence="3">
    <location>
        <begin position="215"/>
        <end position="335"/>
    </location>
</feature>
<feature type="region of interest" description="Disordered" evidence="2">
    <location>
        <begin position="402"/>
        <end position="421"/>
    </location>
</feature>
<dbReference type="PANTHER" id="PTHR23077:SF198">
    <property type="entry name" value="ATP-DEPENDENT ZINC METALLOPROTEASE FTSH"/>
    <property type="match status" value="1"/>
</dbReference>
<dbReference type="KEGG" id="psua:FLK61_24845"/>
<accession>A0A859FCL7</accession>
<dbReference type="InterPro" id="IPR003593">
    <property type="entry name" value="AAA+_ATPase"/>
</dbReference>
<dbReference type="Gene3D" id="3.40.50.300">
    <property type="entry name" value="P-loop containing nucleotide triphosphate hydrolases"/>
    <property type="match status" value="1"/>
</dbReference>
<keyword evidence="5" id="KW-1185">Reference proteome</keyword>
<keyword evidence="1" id="KW-0547">Nucleotide-binding</keyword>
<comment type="similarity">
    <text evidence="1">Belongs to the AAA ATPase family.</text>
</comment>
<dbReference type="InterPro" id="IPR050168">
    <property type="entry name" value="AAA_ATPase_domain"/>
</dbReference>
<evidence type="ECO:0000259" key="3">
    <source>
        <dbReference type="SMART" id="SM00382"/>
    </source>
</evidence>
<name>A0A859FCL7_9BACI</name>
<keyword evidence="1 4" id="KW-0067">ATP-binding</keyword>